<accession>A0A1I5XH52</accession>
<dbReference type="EMBL" id="FOXO01000032">
    <property type="protein sequence ID" value="SFQ30987.1"/>
    <property type="molecule type" value="Genomic_DNA"/>
</dbReference>
<dbReference type="AlphaFoldDB" id="A0A1I5XH52"/>
<dbReference type="OrthoDB" id="9773869at2"/>
<evidence type="ECO:0000259" key="2">
    <source>
        <dbReference type="Pfam" id="PF14501"/>
    </source>
</evidence>
<name>A0A1I5XH52_9FIRM</name>
<keyword evidence="1" id="KW-0812">Transmembrane</keyword>
<dbReference type="GO" id="GO:0016301">
    <property type="term" value="F:kinase activity"/>
    <property type="evidence" value="ECO:0007669"/>
    <property type="project" value="UniProtKB-KW"/>
</dbReference>
<evidence type="ECO:0000313" key="4">
    <source>
        <dbReference type="EMBL" id="SFQ30987.1"/>
    </source>
</evidence>
<dbReference type="SUPFAM" id="SSF55874">
    <property type="entry name" value="ATPase domain of HSP90 chaperone/DNA topoisomerase II/histidine kinase"/>
    <property type="match status" value="1"/>
</dbReference>
<dbReference type="RefSeq" id="WP_074891055.1">
    <property type="nucleotide sequence ID" value="NZ_FOXO01000032.1"/>
</dbReference>
<feature type="transmembrane region" description="Helical" evidence="1">
    <location>
        <begin position="73"/>
        <end position="91"/>
    </location>
</feature>
<keyword evidence="4" id="KW-0808">Transferase</keyword>
<evidence type="ECO:0000259" key="3">
    <source>
        <dbReference type="Pfam" id="PF16927"/>
    </source>
</evidence>
<dbReference type="Pfam" id="PF14501">
    <property type="entry name" value="HATPase_c_5"/>
    <property type="match status" value="1"/>
</dbReference>
<feature type="domain" description="Histidine kinase N-terminal 7TM region" evidence="3">
    <location>
        <begin position="9"/>
        <end position="230"/>
    </location>
</feature>
<feature type="transmembrane region" description="Helical" evidence="1">
    <location>
        <begin position="31"/>
        <end position="53"/>
    </location>
</feature>
<proteinExistence type="predicted"/>
<evidence type="ECO:0000313" key="5">
    <source>
        <dbReference type="Proteomes" id="UP000182624"/>
    </source>
</evidence>
<dbReference type="InterPro" id="IPR032834">
    <property type="entry name" value="NatK-like_C"/>
</dbReference>
<dbReference type="InterPro" id="IPR036890">
    <property type="entry name" value="HATPase_C_sf"/>
</dbReference>
<dbReference type="Proteomes" id="UP000182624">
    <property type="component" value="Unassembled WGS sequence"/>
</dbReference>
<keyword evidence="1" id="KW-0472">Membrane</keyword>
<reference evidence="5" key="1">
    <citation type="submission" date="2016-10" db="EMBL/GenBank/DDBJ databases">
        <authorList>
            <person name="Varghese N."/>
            <person name="Submissions S."/>
        </authorList>
    </citation>
    <scope>NUCLEOTIDE SEQUENCE [LARGE SCALE GENOMIC DNA]</scope>
    <source>
        <strain evidence="5">P18</strain>
    </source>
</reference>
<feature type="transmembrane region" description="Helical" evidence="1">
    <location>
        <begin position="6"/>
        <end position="24"/>
    </location>
</feature>
<gene>
    <name evidence="4" type="ORF">SAMN04487928_1324</name>
</gene>
<evidence type="ECO:0000256" key="1">
    <source>
        <dbReference type="SAM" id="Phobius"/>
    </source>
</evidence>
<feature type="transmembrane region" description="Helical" evidence="1">
    <location>
        <begin position="98"/>
        <end position="122"/>
    </location>
</feature>
<keyword evidence="1" id="KW-1133">Transmembrane helix</keyword>
<sequence length="539" mass="61835">MQTYVVSILYISIIILFLECYTVFKNMKSKLHQYLFFCCVAMLVNNIGYLLGIQSTSLESRVLAVKFSYAGRVWIAYTLFMFAIELCQVNFPRIAKEVLLFMHASIYISVLTVGKHCLYYTWVESVYENGILVLKHGCGIFYHILMFMQMLYIIFGFYMLFSTYRILKNPITKKCFRTVILAILSLSIFYIIQITHILPISRVFDISVIGNIVLVIFLYVAIVRCNLLSLIEMAKDYIIDGLTEGIIAVDTEGKVKYYNKLALKIFPEIIEPNADLPSALTEAITSDNEYTFDNRIYVIEKNVLQNDYCVVGDIYVLVDATDLKEKEYKLKADAQLYQLAAKTMKERLLLAEEFVKQDRKLRHDRRHFEALLMTLLQDGNVDEAKKYLSEQLAEEPGTIKRYCDNTTINVALMFYVNVAEKNNISVETNISIPATISMDDLHLGIVMANLLENAINACKNVPEDKRFIHIKAVYKEQLLLEIENSCVSKVPLNEKGYPFSNEVGHGIGTQSVLSFVEETGGFIQYETNDNSFKVRMILN</sequence>
<protein>
    <submittedName>
        <fullName evidence="4">N-terminal 7TM region of histidine kinase</fullName>
    </submittedName>
</protein>
<keyword evidence="5" id="KW-1185">Reference proteome</keyword>
<dbReference type="Gene3D" id="3.30.565.10">
    <property type="entry name" value="Histidine kinase-like ATPase, C-terminal domain"/>
    <property type="match status" value="1"/>
</dbReference>
<feature type="transmembrane region" description="Helical" evidence="1">
    <location>
        <begin position="206"/>
        <end position="227"/>
    </location>
</feature>
<feature type="transmembrane region" description="Helical" evidence="1">
    <location>
        <begin position="179"/>
        <end position="200"/>
    </location>
</feature>
<keyword evidence="4" id="KW-0418">Kinase</keyword>
<dbReference type="Pfam" id="PF16927">
    <property type="entry name" value="HisKA_7TM"/>
    <property type="match status" value="1"/>
</dbReference>
<feature type="transmembrane region" description="Helical" evidence="1">
    <location>
        <begin position="142"/>
        <end position="167"/>
    </location>
</feature>
<dbReference type="InterPro" id="IPR031621">
    <property type="entry name" value="HisKA_7TM"/>
</dbReference>
<dbReference type="CDD" id="cd16935">
    <property type="entry name" value="HATPase_AgrC-ComD-like"/>
    <property type="match status" value="1"/>
</dbReference>
<organism evidence="4 5">
    <name type="scientific">Butyrivibrio proteoclasticus</name>
    <dbReference type="NCBI Taxonomy" id="43305"/>
    <lineage>
        <taxon>Bacteria</taxon>
        <taxon>Bacillati</taxon>
        <taxon>Bacillota</taxon>
        <taxon>Clostridia</taxon>
        <taxon>Lachnospirales</taxon>
        <taxon>Lachnospiraceae</taxon>
        <taxon>Butyrivibrio</taxon>
    </lineage>
</organism>
<feature type="domain" description="Sensor histidine kinase NatK-like C-terminal" evidence="2">
    <location>
        <begin position="442"/>
        <end position="538"/>
    </location>
</feature>